<accession>C8XD19</accession>
<dbReference type="InParanoid" id="C8XD19"/>
<dbReference type="OrthoDB" id="3212118at2"/>
<dbReference type="InterPro" id="IPR024747">
    <property type="entry name" value="Pyridox_Oxase-rel"/>
</dbReference>
<proteinExistence type="predicted"/>
<evidence type="ECO:0000313" key="2">
    <source>
        <dbReference type="Proteomes" id="UP000002218"/>
    </source>
</evidence>
<dbReference type="EMBL" id="CP001737">
    <property type="protein sequence ID" value="ACV79622.1"/>
    <property type="molecule type" value="Genomic_DNA"/>
</dbReference>
<protein>
    <submittedName>
        <fullName evidence="1">Flavin-nucleotide-binding protein-like protein</fullName>
    </submittedName>
</protein>
<dbReference type="Gene3D" id="2.30.110.10">
    <property type="entry name" value="Electron Transport, Fmn-binding Protein, Chain A"/>
    <property type="match status" value="1"/>
</dbReference>
<dbReference type="AlphaFoldDB" id="C8XD19"/>
<dbReference type="Proteomes" id="UP000002218">
    <property type="component" value="Chromosome"/>
</dbReference>
<dbReference type="SUPFAM" id="SSF50475">
    <property type="entry name" value="FMN-binding split barrel"/>
    <property type="match status" value="1"/>
</dbReference>
<dbReference type="InterPro" id="IPR012349">
    <property type="entry name" value="Split_barrel_FMN-bd"/>
</dbReference>
<keyword evidence="2" id="KW-1185">Reference proteome</keyword>
<gene>
    <name evidence="1" type="ordered locus">Namu_3292</name>
</gene>
<dbReference type="eggNOG" id="COG3467">
    <property type="taxonomic scope" value="Bacteria"/>
</dbReference>
<evidence type="ECO:0000313" key="1">
    <source>
        <dbReference type="EMBL" id="ACV79622.1"/>
    </source>
</evidence>
<dbReference type="RefSeq" id="WP_015748488.1">
    <property type="nucleotide sequence ID" value="NC_013235.1"/>
</dbReference>
<dbReference type="STRING" id="479431.Namu_3292"/>
<reference evidence="1 2" key="2">
    <citation type="journal article" date="2010" name="Stand. Genomic Sci.">
        <title>Complete genome sequence of Nakamurella multipartita type strain (Y-104).</title>
        <authorList>
            <person name="Tice H."/>
            <person name="Mayilraj S."/>
            <person name="Sims D."/>
            <person name="Lapidus A."/>
            <person name="Nolan M."/>
            <person name="Lucas S."/>
            <person name="Glavina Del Rio T."/>
            <person name="Copeland A."/>
            <person name="Cheng J.F."/>
            <person name="Meincke L."/>
            <person name="Bruce D."/>
            <person name="Goodwin L."/>
            <person name="Pitluck S."/>
            <person name="Ivanova N."/>
            <person name="Mavromatis K."/>
            <person name="Ovchinnikova G."/>
            <person name="Pati A."/>
            <person name="Chen A."/>
            <person name="Palaniappan K."/>
            <person name="Land M."/>
            <person name="Hauser L."/>
            <person name="Chang Y.J."/>
            <person name="Jeffries C.D."/>
            <person name="Detter J.C."/>
            <person name="Brettin T."/>
            <person name="Rohde M."/>
            <person name="Goker M."/>
            <person name="Bristow J."/>
            <person name="Eisen J.A."/>
            <person name="Markowitz V."/>
            <person name="Hugenholtz P."/>
            <person name="Kyrpides N.C."/>
            <person name="Klenk H.P."/>
            <person name="Chen F."/>
        </authorList>
    </citation>
    <scope>NUCLEOTIDE SEQUENCE [LARGE SCALE GENOMIC DNA]</scope>
    <source>
        <strain evidence="2">ATCC 700099 / DSM 44233 / CIP 104796 / JCM 9543 / NBRC 105858 / Y-104</strain>
    </source>
</reference>
<organism evidence="1 2">
    <name type="scientific">Nakamurella multipartita (strain ATCC 700099 / DSM 44233 / CIP 104796 / JCM 9543 / NBRC 105858 / Y-104)</name>
    <name type="common">Microsphaera multipartita</name>
    <dbReference type="NCBI Taxonomy" id="479431"/>
    <lineage>
        <taxon>Bacteria</taxon>
        <taxon>Bacillati</taxon>
        <taxon>Actinomycetota</taxon>
        <taxon>Actinomycetes</taxon>
        <taxon>Nakamurellales</taxon>
        <taxon>Nakamurellaceae</taxon>
        <taxon>Nakamurella</taxon>
    </lineage>
</organism>
<dbReference type="KEGG" id="nml:Namu_3292"/>
<sequence length="143" mass="15859">MTTSLPLDHSGMGVLSRDECYDRLRSARVGRLAFVSDGDPVILPVNHGVDGESIVFRTAPGSKLLAGDSELRVAFEVDGYDVDRRSGWSVLVRGTASTVEDVGEIRRLNRIGVWPWADLVERTYWIRIACYSVTGRETVHPAR</sequence>
<name>C8XD19_NAKMY</name>
<dbReference type="Pfam" id="PF12900">
    <property type="entry name" value="Pyridox_ox_2"/>
    <property type="match status" value="1"/>
</dbReference>
<reference evidence="2" key="1">
    <citation type="submission" date="2009-09" db="EMBL/GenBank/DDBJ databases">
        <title>The complete genome of Nakamurella multipartita DSM 44233.</title>
        <authorList>
            <consortium name="US DOE Joint Genome Institute (JGI-PGF)"/>
            <person name="Lucas S."/>
            <person name="Copeland A."/>
            <person name="Lapidus A."/>
            <person name="Glavina del Rio T."/>
            <person name="Dalin E."/>
            <person name="Tice H."/>
            <person name="Bruce D."/>
            <person name="Goodwin L."/>
            <person name="Pitluck S."/>
            <person name="Kyrpides N."/>
            <person name="Mavromatis K."/>
            <person name="Ivanova N."/>
            <person name="Ovchinnikova G."/>
            <person name="Sims D."/>
            <person name="Meincke L."/>
            <person name="Brettin T."/>
            <person name="Detter J.C."/>
            <person name="Han C."/>
            <person name="Larimer F."/>
            <person name="Land M."/>
            <person name="Hauser L."/>
            <person name="Markowitz V."/>
            <person name="Cheng J.-F."/>
            <person name="Hugenholtz P."/>
            <person name="Woyke T."/>
            <person name="Wu D."/>
            <person name="Klenk H.-P."/>
            <person name="Eisen J.A."/>
        </authorList>
    </citation>
    <scope>NUCLEOTIDE SEQUENCE [LARGE SCALE GENOMIC DNA]</scope>
    <source>
        <strain evidence="2">ATCC 700099 / DSM 44233 / CIP 104796 / JCM 9543 / NBRC 105858 / Y-104</strain>
    </source>
</reference>
<dbReference type="HOGENOM" id="CLU_127487_1_0_11"/>